<dbReference type="GO" id="GO:0016491">
    <property type="term" value="F:oxidoreductase activity"/>
    <property type="evidence" value="ECO:0007669"/>
    <property type="project" value="InterPro"/>
</dbReference>
<dbReference type="Gene3D" id="3.40.30.10">
    <property type="entry name" value="Glutaredoxin"/>
    <property type="match status" value="1"/>
</dbReference>
<dbReference type="EMBL" id="MU853784">
    <property type="protein sequence ID" value="KAK3941314.1"/>
    <property type="molecule type" value="Genomic_DNA"/>
</dbReference>
<protein>
    <submittedName>
        <fullName evidence="2">DSBA-like thioredoxin domain-containing protein</fullName>
    </submittedName>
</protein>
<feature type="domain" description="DSBA-like thioredoxin" evidence="1">
    <location>
        <begin position="5"/>
        <end position="211"/>
    </location>
</feature>
<dbReference type="AlphaFoldDB" id="A0AAN6S5K9"/>
<dbReference type="PANTHER" id="PTHR13887:SF41">
    <property type="entry name" value="THIOREDOXIN SUPERFAMILY PROTEIN"/>
    <property type="match status" value="1"/>
</dbReference>
<evidence type="ECO:0000313" key="3">
    <source>
        <dbReference type="Proteomes" id="UP001303473"/>
    </source>
</evidence>
<dbReference type="Pfam" id="PF01323">
    <property type="entry name" value="DSBA"/>
    <property type="match status" value="1"/>
</dbReference>
<evidence type="ECO:0000313" key="2">
    <source>
        <dbReference type="EMBL" id="KAK3941314.1"/>
    </source>
</evidence>
<gene>
    <name evidence="2" type="ORF">QBC46DRAFT_258894</name>
</gene>
<dbReference type="InterPro" id="IPR036249">
    <property type="entry name" value="Thioredoxin-like_sf"/>
</dbReference>
<keyword evidence="3" id="KW-1185">Reference proteome</keyword>
<reference evidence="3" key="1">
    <citation type="journal article" date="2023" name="Mol. Phylogenet. Evol.">
        <title>Genome-scale phylogeny and comparative genomics of the fungal order Sordariales.</title>
        <authorList>
            <person name="Hensen N."/>
            <person name="Bonometti L."/>
            <person name="Westerberg I."/>
            <person name="Brannstrom I.O."/>
            <person name="Guillou S."/>
            <person name="Cros-Aarteil S."/>
            <person name="Calhoun S."/>
            <person name="Haridas S."/>
            <person name="Kuo A."/>
            <person name="Mondo S."/>
            <person name="Pangilinan J."/>
            <person name="Riley R."/>
            <person name="LaButti K."/>
            <person name="Andreopoulos B."/>
            <person name="Lipzen A."/>
            <person name="Chen C."/>
            <person name="Yan M."/>
            <person name="Daum C."/>
            <person name="Ng V."/>
            <person name="Clum A."/>
            <person name="Steindorff A."/>
            <person name="Ohm R.A."/>
            <person name="Martin F."/>
            <person name="Silar P."/>
            <person name="Natvig D.O."/>
            <person name="Lalanne C."/>
            <person name="Gautier V."/>
            <person name="Ament-Velasquez S.L."/>
            <person name="Kruys A."/>
            <person name="Hutchinson M.I."/>
            <person name="Powell A.J."/>
            <person name="Barry K."/>
            <person name="Miller A.N."/>
            <person name="Grigoriev I.V."/>
            <person name="Debuchy R."/>
            <person name="Gladieux P."/>
            <person name="Hiltunen Thoren M."/>
            <person name="Johannesson H."/>
        </authorList>
    </citation>
    <scope>NUCLEOTIDE SEQUENCE [LARGE SCALE GENOMIC DNA]</scope>
    <source>
        <strain evidence="3">CBS 340.73</strain>
    </source>
</reference>
<sequence>MTNFTIKVVSDTICPWCYLGKKRLERAIGLYKKTVPGGAEDTFTITWHPFYLDPSLPKGEGIDPKVHLGRKFGPDRLAMVHARLKALGEAEGIKFSLNGKIGNTRDAHRLVQLAKTKSNELENKVVSELFRSHFEEDGNVTSHDMLIAAGEKAGLDKDEVKQWLESGKGGQEVDREVEDAYRKGVHGVPNFTINDRYQVEGAQDAETFVEEFVRVKESAPDVSARGSEGVSC</sequence>
<comment type="caution">
    <text evidence="2">The sequence shown here is derived from an EMBL/GenBank/DDBJ whole genome shotgun (WGS) entry which is preliminary data.</text>
</comment>
<name>A0AAN6S5K9_9PEZI</name>
<proteinExistence type="predicted"/>
<evidence type="ECO:0000259" key="1">
    <source>
        <dbReference type="Pfam" id="PF01323"/>
    </source>
</evidence>
<dbReference type="SUPFAM" id="SSF52833">
    <property type="entry name" value="Thioredoxin-like"/>
    <property type="match status" value="1"/>
</dbReference>
<dbReference type="CDD" id="cd03024">
    <property type="entry name" value="DsbA_FrnE"/>
    <property type="match status" value="1"/>
</dbReference>
<dbReference type="PANTHER" id="PTHR13887">
    <property type="entry name" value="GLUTATHIONE S-TRANSFERASE KAPPA"/>
    <property type="match status" value="1"/>
</dbReference>
<organism evidence="2 3">
    <name type="scientific">Diplogelasinospora grovesii</name>
    <dbReference type="NCBI Taxonomy" id="303347"/>
    <lineage>
        <taxon>Eukaryota</taxon>
        <taxon>Fungi</taxon>
        <taxon>Dikarya</taxon>
        <taxon>Ascomycota</taxon>
        <taxon>Pezizomycotina</taxon>
        <taxon>Sordariomycetes</taxon>
        <taxon>Sordariomycetidae</taxon>
        <taxon>Sordariales</taxon>
        <taxon>Diplogelasinosporaceae</taxon>
        <taxon>Diplogelasinospora</taxon>
    </lineage>
</organism>
<dbReference type="InterPro" id="IPR001853">
    <property type="entry name" value="DSBA-like_thioredoxin_dom"/>
</dbReference>
<dbReference type="Proteomes" id="UP001303473">
    <property type="component" value="Unassembled WGS sequence"/>
</dbReference>
<accession>A0AAN6S5K9</accession>